<dbReference type="Proteomes" id="UP001054945">
    <property type="component" value="Unassembled WGS sequence"/>
</dbReference>
<dbReference type="SUPFAM" id="SSF50621">
    <property type="entry name" value="Alanine racemase C-terminal domain-like"/>
    <property type="match status" value="1"/>
</dbReference>
<dbReference type="AlphaFoldDB" id="A0AAV4NNQ6"/>
<reference evidence="4 5" key="1">
    <citation type="submission" date="2021-06" db="EMBL/GenBank/DDBJ databases">
        <title>Caerostris extrusa draft genome.</title>
        <authorList>
            <person name="Kono N."/>
            <person name="Arakawa K."/>
        </authorList>
    </citation>
    <scope>NUCLEOTIDE SEQUENCE [LARGE SCALE GENOMIC DNA]</scope>
</reference>
<dbReference type="Pfam" id="PF00278">
    <property type="entry name" value="Orn_DAP_Arg_deC"/>
    <property type="match status" value="1"/>
</dbReference>
<dbReference type="Gene3D" id="2.40.37.10">
    <property type="entry name" value="Lyase, Ornithine Decarboxylase, Chain A, domain 1"/>
    <property type="match status" value="1"/>
</dbReference>
<evidence type="ECO:0000313" key="5">
    <source>
        <dbReference type="Proteomes" id="UP001054945"/>
    </source>
</evidence>
<keyword evidence="1" id="KW-0663">Pyridoxal phosphate</keyword>
<dbReference type="EMBL" id="BPLR01003578">
    <property type="protein sequence ID" value="GIX86323.1"/>
    <property type="molecule type" value="Genomic_DNA"/>
</dbReference>
<evidence type="ECO:0000256" key="1">
    <source>
        <dbReference type="ARBA" id="ARBA00022898"/>
    </source>
</evidence>
<accession>A0AAV4NNQ6</accession>
<name>A0AAV4NNQ6_CAEEX</name>
<evidence type="ECO:0000259" key="3">
    <source>
        <dbReference type="Pfam" id="PF00278"/>
    </source>
</evidence>
<comment type="caution">
    <text evidence="4">The sequence shown here is derived from an EMBL/GenBank/DDBJ whole genome shotgun (WGS) entry which is preliminary data.</text>
</comment>
<evidence type="ECO:0000313" key="4">
    <source>
        <dbReference type="EMBL" id="GIX86323.1"/>
    </source>
</evidence>
<dbReference type="InterPro" id="IPR009006">
    <property type="entry name" value="Ala_racemase/Decarboxylase_C"/>
</dbReference>
<proteinExistence type="predicted"/>
<evidence type="ECO:0000256" key="2">
    <source>
        <dbReference type="ARBA" id="ARBA00023239"/>
    </source>
</evidence>
<dbReference type="GO" id="GO:0005737">
    <property type="term" value="C:cytoplasm"/>
    <property type="evidence" value="ECO:0007669"/>
    <property type="project" value="TreeGrafter"/>
</dbReference>
<organism evidence="4 5">
    <name type="scientific">Caerostris extrusa</name>
    <name type="common">Bark spider</name>
    <name type="synonym">Caerostris bankana</name>
    <dbReference type="NCBI Taxonomy" id="172846"/>
    <lineage>
        <taxon>Eukaryota</taxon>
        <taxon>Metazoa</taxon>
        <taxon>Ecdysozoa</taxon>
        <taxon>Arthropoda</taxon>
        <taxon>Chelicerata</taxon>
        <taxon>Arachnida</taxon>
        <taxon>Araneae</taxon>
        <taxon>Araneomorphae</taxon>
        <taxon>Entelegynae</taxon>
        <taxon>Araneoidea</taxon>
        <taxon>Araneidae</taxon>
        <taxon>Caerostris</taxon>
    </lineage>
</organism>
<dbReference type="PANTHER" id="PTHR11482">
    <property type="entry name" value="ARGININE/DIAMINOPIMELATE/ORNITHINE DECARBOXYLASE"/>
    <property type="match status" value="1"/>
</dbReference>
<keyword evidence="5" id="KW-1185">Reference proteome</keyword>
<feature type="domain" description="Orn/DAP/Arg decarboxylase 2 C-terminal" evidence="3">
    <location>
        <begin position="19"/>
        <end position="89"/>
    </location>
</feature>
<gene>
    <name evidence="4" type="primary">ODC1</name>
    <name evidence="4" type="ORF">CEXT_783971</name>
</gene>
<dbReference type="GO" id="GO:0033387">
    <property type="term" value="P:putrescine biosynthetic process from arginine, via ornithine"/>
    <property type="evidence" value="ECO:0007669"/>
    <property type="project" value="TreeGrafter"/>
</dbReference>
<dbReference type="PRINTS" id="PR01182">
    <property type="entry name" value="ORNDCRBXLASE"/>
</dbReference>
<dbReference type="PANTHER" id="PTHR11482:SF6">
    <property type="entry name" value="ORNITHINE DECARBOXYLASE 1-RELATED"/>
    <property type="match status" value="1"/>
</dbReference>
<dbReference type="InterPro" id="IPR002433">
    <property type="entry name" value="Orn_de-COase"/>
</dbReference>
<sequence>MFKGDKYNLSCVYFVGLEVMYINEGIYGLFAHNLFHDFKPKPVFKEEWQARNSCPVVWGQSCDPVDLVVEKCMLPDLNIGDWLTVDDMGAYSIACSSTFNGFEKNGSQIYHVPKQCK</sequence>
<keyword evidence="2" id="KW-0456">Lyase</keyword>
<protein>
    <submittedName>
        <fullName evidence="4">Ornithine decarboxylase</fullName>
    </submittedName>
</protein>
<dbReference type="InterPro" id="IPR022643">
    <property type="entry name" value="De-COase2_C"/>
</dbReference>
<dbReference type="GO" id="GO:0004586">
    <property type="term" value="F:ornithine decarboxylase activity"/>
    <property type="evidence" value="ECO:0007669"/>
    <property type="project" value="TreeGrafter"/>
</dbReference>